<protein>
    <submittedName>
        <fullName evidence="2">Uncharacterized protein</fullName>
    </submittedName>
</protein>
<evidence type="ECO:0000256" key="1">
    <source>
        <dbReference type="SAM" id="MobiDB-lite"/>
    </source>
</evidence>
<organism evidence="2 3">
    <name type="scientific">Stereocaulon virgatum</name>
    <dbReference type="NCBI Taxonomy" id="373712"/>
    <lineage>
        <taxon>Eukaryota</taxon>
        <taxon>Fungi</taxon>
        <taxon>Dikarya</taxon>
        <taxon>Ascomycota</taxon>
        <taxon>Pezizomycotina</taxon>
        <taxon>Lecanoromycetes</taxon>
        <taxon>OSLEUM clade</taxon>
        <taxon>Lecanoromycetidae</taxon>
        <taxon>Lecanorales</taxon>
        <taxon>Lecanorineae</taxon>
        <taxon>Stereocaulaceae</taxon>
        <taxon>Stereocaulon</taxon>
    </lineage>
</organism>
<keyword evidence="3" id="KW-1185">Reference proteome</keyword>
<name>A0ABR4A5F8_9LECA</name>
<feature type="region of interest" description="Disordered" evidence="1">
    <location>
        <begin position="26"/>
        <end position="54"/>
    </location>
</feature>
<sequence>MLRLQGRLNQAGFWCRQRLGALRNRLRPGRLPEEQSQQSSRRSGESIHRPQELSPIIEERSELIISIITILPQGVPERFAMLALRQWAAELEEAQAEEASRS</sequence>
<evidence type="ECO:0000313" key="3">
    <source>
        <dbReference type="Proteomes" id="UP001590950"/>
    </source>
</evidence>
<feature type="compositionally biased region" description="Basic and acidic residues" evidence="1">
    <location>
        <begin position="42"/>
        <end position="54"/>
    </location>
</feature>
<gene>
    <name evidence="2" type="ORF">N7G274_006361</name>
</gene>
<accession>A0ABR4A5F8</accession>
<reference evidence="2 3" key="1">
    <citation type="submission" date="2024-09" db="EMBL/GenBank/DDBJ databases">
        <title>Rethinking Asexuality: The Enigmatic Case of Functional Sexual Genes in Lepraria (Stereocaulaceae).</title>
        <authorList>
            <person name="Doellman M."/>
            <person name="Sun Y."/>
            <person name="Barcenas-Pena A."/>
            <person name="Lumbsch H.T."/>
            <person name="Grewe F."/>
        </authorList>
    </citation>
    <scope>NUCLEOTIDE SEQUENCE [LARGE SCALE GENOMIC DNA]</scope>
    <source>
        <strain evidence="2 3">Mercado 3170</strain>
    </source>
</reference>
<evidence type="ECO:0000313" key="2">
    <source>
        <dbReference type="EMBL" id="KAL2040903.1"/>
    </source>
</evidence>
<comment type="caution">
    <text evidence="2">The sequence shown here is derived from an EMBL/GenBank/DDBJ whole genome shotgun (WGS) entry which is preliminary data.</text>
</comment>
<proteinExistence type="predicted"/>
<dbReference type="EMBL" id="JBEFKJ010000019">
    <property type="protein sequence ID" value="KAL2040903.1"/>
    <property type="molecule type" value="Genomic_DNA"/>
</dbReference>
<dbReference type="Proteomes" id="UP001590950">
    <property type="component" value="Unassembled WGS sequence"/>
</dbReference>